<comment type="similarity">
    <text evidence="1">Belongs to the NADH dehydrogenase family.</text>
</comment>
<sequence>MSVLHRIVIVGGGAGGLELATQLGHRLGKSSKAQITLVDQKLTHIWKPLLHEIAAGTLNPHQEETNYFVHAAQHHYQFILGTLVGIDRTQKKIQLQAPQFSKKEQPPKQIDVDYDTLVLALGSTSNDFHTEGVKQHCHFLDSLPQATVFHQDLLHLYLEAQNQPQSRALNIAIIGAGATGVELAAELYQAKQTFAQYGLNRIDPQQVRITLIEAADRILPALSQQISRHTQAQLEHFGIEVLTQHRVAKVDEEQVYFAAGNPLEAEIKVWAAGIQAPEIFKQWDDFEKDHLHRLKVYATLQTYTDPNIFAFGDCAHCQPKADEPVLGPRAQVASQQASFLVRALSQHVNGKPLPMFKFSDKGSLISLSQHTAVGELLGRVNVQGIVAKSMYVSLYRLHQATIHGYTHAGVLTAKDMLGRKIGPKIKLH</sequence>
<dbReference type="InterPro" id="IPR023753">
    <property type="entry name" value="FAD/NAD-binding_dom"/>
</dbReference>
<feature type="domain" description="FAD/NAD(P)-binding" evidence="6">
    <location>
        <begin position="6"/>
        <end position="337"/>
    </location>
</feature>
<dbReference type="GO" id="GO:0008137">
    <property type="term" value="F:NADH dehydrogenase (ubiquinone) activity"/>
    <property type="evidence" value="ECO:0007669"/>
    <property type="project" value="TreeGrafter"/>
</dbReference>
<dbReference type="PANTHER" id="PTHR43706:SF9">
    <property type="entry name" value="TYPE II NADH:QUINONE OXIDOREDUCTASE"/>
    <property type="match status" value="1"/>
</dbReference>
<dbReference type="PRINTS" id="PR00411">
    <property type="entry name" value="PNDRDTASEI"/>
</dbReference>
<keyword evidence="5" id="KW-0520">NAD</keyword>
<dbReference type="SUPFAM" id="SSF51905">
    <property type="entry name" value="FAD/NAD(P)-binding domain"/>
    <property type="match status" value="2"/>
</dbReference>
<evidence type="ECO:0000313" key="8">
    <source>
        <dbReference type="Proteomes" id="UP000503440"/>
    </source>
</evidence>
<dbReference type="PRINTS" id="PR00368">
    <property type="entry name" value="FADPNR"/>
</dbReference>
<protein>
    <submittedName>
        <fullName evidence="7">NAD(P)/FAD-dependent oxidoreductase</fullName>
    </submittedName>
</protein>
<evidence type="ECO:0000256" key="2">
    <source>
        <dbReference type="ARBA" id="ARBA00022630"/>
    </source>
</evidence>
<organism evidence="7 8">
    <name type="scientific">Acinetobacter indicus</name>
    <dbReference type="NCBI Taxonomy" id="756892"/>
    <lineage>
        <taxon>Bacteria</taxon>
        <taxon>Pseudomonadati</taxon>
        <taxon>Pseudomonadota</taxon>
        <taxon>Gammaproteobacteria</taxon>
        <taxon>Moraxellales</taxon>
        <taxon>Moraxellaceae</taxon>
        <taxon>Acinetobacter</taxon>
    </lineage>
</organism>
<dbReference type="RefSeq" id="WP_163145680.1">
    <property type="nucleotide sequence ID" value="NZ_CP044455.1"/>
</dbReference>
<keyword evidence="4" id="KW-0560">Oxidoreductase</keyword>
<gene>
    <name evidence="7" type="ORF">FSC09_05430</name>
</gene>
<dbReference type="Pfam" id="PF07992">
    <property type="entry name" value="Pyr_redox_2"/>
    <property type="match status" value="1"/>
</dbReference>
<dbReference type="EMBL" id="CP044455">
    <property type="protein sequence ID" value="QIC69880.1"/>
    <property type="molecule type" value="Genomic_DNA"/>
</dbReference>
<dbReference type="Gene3D" id="3.50.50.100">
    <property type="match status" value="1"/>
</dbReference>
<keyword evidence="3" id="KW-0274">FAD</keyword>
<dbReference type="Proteomes" id="UP000503440">
    <property type="component" value="Chromosome"/>
</dbReference>
<evidence type="ECO:0000259" key="6">
    <source>
        <dbReference type="Pfam" id="PF07992"/>
    </source>
</evidence>
<dbReference type="PANTHER" id="PTHR43706">
    <property type="entry name" value="NADH DEHYDROGENASE"/>
    <property type="match status" value="1"/>
</dbReference>
<keyword evidence="2" id="KW-0285">Flavoprotein</keyword>
<proteinExistence type="inferred from homology"/>
<evidence type="ECO:0000313" key="7">
    <source>
        <dbReference type="EMBL" id="QIC69880.1"/>
    </source>
</evidence>
<evidence type="ECO:0000256" key="4">
    <source>
        <dbReference type="ARBA" id="ARBA00023002"/>
    </source>
</evidence>
<dbReference type="AlphaFoldDB" id="A0A6C0Y1G8"/>
<accession>A0A6C0Y1G8</accession>
<reference evidence="7 8" key="1">
    <citation type="submission" date="2019-09" db="EMBL/GenBank/DDBJ databases">
        <title>Non-baumannii Acinetobacter spp. carrying blaNDM-1 isolated in China.</title>
        <authorList>
            <person name="Cui C."/>
            <person name="Chen C."/>
            <person name="Sun J."/>
            <person name="Liu Y."/>
        </authorList>
    </citation>
    <scope>NUCLEOTIDE SEQUENCE [LARGE SCALE GENOMIC DNA]</scope>
    <source>
        <strain evidence="7 8">B18</strain>
    </source>
</reference>
<evidence type="ECO:0000256" key="5">
    <source>
        <dbReference type="ARBA" id="ARBA00023027"/>
    </source>
</evidence>
<evidence type="ECO:0000256" key="1">
    <source>
        <dbReference type="ARBA" id="ARBA00005272"/>
    </source>
</evidence>
<dbReference type="InterPro" id="IPR036188">
    <property type="entry name" value="FAD/NAD-bd_sf"/>
</dbReference>
<dbReference type="GO" id="GO:0003954">
    <property type="term" value="F:NADH dehydrogenase activity"/>
    <property type="evidence" value="ECO:0007669"/>
    <property type="project" value="InterPro"/>
</dbReference>
<evidence type="ECO:0000256" key="3">
    <source>
        <dbReference type="ARBA" id="ARBA00022827"/>
    </source>
</evidence>
<name>A0A6C0Y1G8_9GAMM</name>
<dbReference type="InterPro" id="IPR045024">
    <property type="entry name" value="NDH-2"/>
</dbReference>